<feature type="region of interest" description="Disordered" evidence="1">
    <location>
        <begin position="1"/>
        <end position="41"/>
    </location>
</feature>
<accession>A0A913X6Q6</accession>
<evidence type="ECO:0000313" key="3">
    <source>
        <dbReference type="EnsemblMetazoa" id="XP_020899751.1"/>
    </source>
</evidence>
<reference evidence="3" key="1">
    <citation type="submission" date="2022-11" db="UniProtKB">
        <authorList>
            <consortium name="EnsemblMetazoa"/>
        </authorList>
    </citation>
    <scope>IDENTIFICATION</scope>
</reference>
<evidence type="ECO:0000256" key="2">
    <source>
        <dbReference type="SAM" id="Phobius"/>
    </source>
</evidence>
<evidence type="ECO:0000313" key="4">
    <source>
        <dbReference type="Proteomes" id="UP000887567"/>
    </source>
</evidence>
<dbReference type="EnsemblMetazoa" id="XM_021044092.2">
    <property type="protein sequence ID" value="XP_020899751.1"/>
    <property type="gene ID" value="LOC110238418"/>
</dbReference>
<feature type="transmembrane region" description="Helical" evidence="2">
    <location>
        <begin position="137"/>
        <end position="160"/>
    </location>
</feature>
<feature type="compositionally biased region" description="Basic and acidic residues" evidence="1">
    <location>
        <begin position="26"/>
        <end position="41"/>
    </location>
</feature>
<keyword evidence="4" id="KW-1185">Reference proteome</keyword>
<proteinExistence type="predicted"/>
<dbReference type="GeneID" id="110238418"/>
<dbReference type="Proteomes" id="UP000887567">
    <property type="component" value="Unplaced"/>
</dbReference>
<dbReference type="RefSeq" id="XP_020899751.1">
    <property type="nucleotide sequence ID" value="XM_021044092.2"/>
</dbReference>
<feature type="transmembrane region" description="Helical" evidence="2">
    <location>
        <begin position="91"/>
        <end position="117"/>
    </location>
</feature>
<organism evidence="3 4">
    <name type="scientific">Exaiptasia diaphana</name>
    <name type="common">Tropical sea anemone</name>
    <name type="synonym">Aiptasia pulchella</name>
    <dbReference type="NCBI Taxonomy" id="2652724"/>
    <lineage>
        <taxon>Eukaryota</taxon>
        <taxon>Metazoa</taxon>
        <taxon>Cnidaria</taxon>
        <taxon>Anthozoa</taxon>
        <taxon>Hexacorallia</taxon>
        <taxon>Actiniaria</taxon>
        <taxon>Aiptasiidae</taxon>
        <taxon>Exaiptasia</taxon>
    </lineage>
</organism>
<keyword evidence="2" id="KW-0812">Transmembrane</keyword>
<protein>
    <submittedName>
        <fullName evidence="3">Uncharacterized protein</fullName>
    </submittedName>
</protein>
<feature type="transmembrane region" description="Helical" evidence="2">
    <location>
        <begin position="166"/>
        <end position="189"/>
    </location>
</feature>
<keyword evidence="2" id="KW-0472">Membrane</keyword>
<dbReference type="AlphaFoldDB" id="A0A913X6Q6"/>
<evidence type="ECO:0000256" key="1">
    <source>
        <dbReference type="SAM" id="MobiDB-lite"/>
    </source>
</evidence>
<keyword evidence="2" id="KW-1133">Transmembrane helix</keyword>
<name>A0A913X6Q6_EXADI</name>
<sequence>MASEKQKRRGTDTLGVKGSINASPGEEVKITEKNKQNKARRQESYADDMRILSAFSFVLGGTFFGMFNSFMNHNIPSLPPCKGQKPASTSLITLYVVLATIGFMFLFSSALISYELFLLFRDKKITDPTQQWKYLKFCYLFTFFAIVICFAAHSISLYIVQCKKDTILLAYVPTLGSICLIAVIVIGVLNYKFHKRNT</sequence>
<feature type="transmembrane region" description="Helical" evidence="2">
    <location>
        <begin position="51"/>
        <end position="71"/>
    </location>
</feature>
<dbReference type="KEGG" id="epa:110238418"/>